<dbReference type="InterPro" id="IPR050482">
    <property type="entry name" value="Sensor_HK_TwoCompSys"/>
</dbReference>
<dbReference type="RefSeq" id="WP_274354385.1">
    <property type="nucleotide sequence ID" value="NZ_JAQZSM010000051.1"/>
</dbReference>
<dbReference type="Pfam" id="PF02518">
    <property type="entry name" value="HATPase_c"/>
    <property type="match status" value="1"/>
</dbReference>
<dbReference type="InterPro" id="IPR003594">
    <property type="entry name" value="HATPase_dom"/>
</dbReference>
<dbReference type="InterPro" id="IPR036890">
    <property type="entry name" value="HATPase_C_sf"/>
</dbReference>
<evidence type="ECO:0000256" key="4">
    <source>
        <dbReference type="ARBA" id="ARBA00022777"/>
    </source>
</evidence>
<keyword evidence="5" id="KW-0902">Two-component regulatory system</keyword>
<dbReference type="SMART" id="SM00065">
    <property type="entry name" value="GAF"/>
    <property type="match status" value="1"/>
</dbReference>
<dbReference type="Proteomes" id="UP001431784">
    <property type="component" value="Unassembled WGS sequence"/>
</dbReference>
<dbReference type="EC" id="2.7.13.3" evidence="2"/>
<dbReference type="Pfam" id="PF01590">
    <property type="entry name" value="GAF"/>
    <property type="match status" value="1"/>
</dbReference>
<evidence type="ECO:0000256" key="5">
    <source>
        <dbReference type="ARBA" id="ARBA00023012"/>
    </source>
</evidence>
<dbReference type="GO" id="GO:0016301">
    <property type="term" value="F:kinase activity"/>
    <property type="evidence" value="ECO:0007669"/>
    <property type="project" value="UniProtKB-KW"/>
</dbReference>
<keyword evidence="4 8" id="KW-0418">Kinase</keyword>
<proteinExistence type="predicted"/>
<feature type="domain" description="GAF" evidence="6">
    <location>
        <begin position="28"/>
        <end position="177"/>
    </location>
</feature>
<dbReference type="PANTHER" id="PTHR24421:SF10">
    <property type="entry name" value="NITRATE_NITRITE SENSOR PROTEIN NARQ"/>
    <property type="match status" value="1"/>
</dbReference>
<evidence type="ECO:0000259" key="7">
    <source>
        <dbReference type="SMART" id="SM00387"/>
    </source>
</evidence>
<organism evidence="8 9">
    <name type="scientific">Roseinatronobacter alkalisoli</name>
    <dbReference type="NCBI Taxonomy" id="3028235"/>
    <lineage>
        <taxon>Bacteria</taxon>
        <taxon>Pseudomonadati</taxon>
        <taxon>Pseudomonadota</taxon>
        <taxon>Alphaproteobacteria</taxon>
        <taxon>Rhodobacterales</taxon>
        <taxon>Paracoccaceae</taxon>
        <taxon>Roseinatronobacter</taxon>
    </lineage>
</organism>
<dbReference type="Gene3D" id="3.30.565.10">
    <property type="entry name" value="Histidine kinase-like ATPase, C-terminal domain"/>
    <property type="match status" value="1"/>
</dbReference>
<dbReference type="EMBL" id="JAQZSM010000051">
    <property type="protein sequence ID" value="MDD7973725.1"/>
    <property type="molecule type" value="Genomic_DNA"/>
</dbReference>
<dbReference type="InterPro" id="IPR003018">
    <property type="entry name" value="GAF"/>
</dbReference>
<evidence type="ECO:0000256" key="2">
    <source>
        <dbReference type="ARBA" id="ARBA00012438"/>
    </source>
</evidence>
<evidence type="ECO:0000259" key="6">
    <source>
        <dbReference type="SMART" id="SM00065"/>
    </source>
</evidence>
<name>A0ABT5TF27_9RHOB</name>
<reference evidence="8" key="1">
    <citation type="submission" date="2023-02" db="EMBL/GenBank/DDBJ databases">
        <title>Description of Roseinatronobacter alkalisoli sp. nov., an alkaliphilic bacerium isolated from soda soil.</title>
        <authorList>
            <person name="Wei W."/>
        </authorList>
    </citation>
    <scope>NUCLEOTIDE SEQUENCE</scope>
    <source>
        <strain evidence="8">HJB301</strain>
    </source>
</reference>
<keyword evidence="3" id="KW-0808">Transferase</keyword>
<evidence type="ECO:0000256" key="1">
    <source>
        <dbReference type="ARBA" id="ARBA00000085"/>
    </source>
</evidence>
<evidence type="ECO:0000313" key="8">
    <source>
        <dbReference type="EMBL" id="MDD7973725.1"/>
    </source>
</evidence>
<dbReference type="Gene3D" id="3.30.450.40">
    <property type="match status" value="1"/>
</dbReference>
<comment type="caution">
    <text evidence="8">The sequence shown here is derived from an EMBL/GenBank/DDBJ whole genome shotgun (WGS) entry which is preliminary data.</text>
</comment>
<sequence>MSTASAPLALAGDDVFVRISSHLAGETEIPSALGAVADEIASLIAFTHADICLTDSPGWTVSYEVGITTSWSRKRTRVQNSPVRDLLTARCESMLTADATQDPRYTFTGARCEPIFRHELRSRVNVPMKVMGRVIGTLNISHNARGLYDEATVTRARHLADMLAPYFHALHASEKAQQVARARAEAQAREEGLRQGALDLTQELERERQRIGMDLHDQTLADLTRLLRDLTADAATPDRLVLAERLGHCIDDLRRIIDTAVPTLLELFGFAHAVRVHLERATGHAPVVVDVVDRTDNTPDRLDTTTRTALFRITQEAINNTARHSGATRIAVVIDRDPTGRLRLTVQDNGCGFSATTGGRQSGLSHMRTRARLIDADLEILEKVGTSVVVTLRTTGKEGRI</sequence>
<dbReference type="SMART" id="SM00387">
    <property type="entry name" value="HATPase_c"/>
    <property type="match status" value="1"/>
</dbReference>
<dbReference type="SUPFAM" id="SSF55874">
    <property type="entry name" value="ATPase domain of HSP90 chaperone/DNA topoisomerase II/histidine kinase"/>
    <property type="match status" value="1"/>
</dbReference>
<comment type="catalytic activity">
    <reaction evidence="1">
        <text>ATP + protein L-histidine = ADP + protein N-phospho-L-histidine.</text>
        <dbReference type="EC" id="2.7.13.3"/>
    </reaction>
</comment>
<dbReference type="InterPro" id="IPR029016">
    <property type="entry name" value="GAF-like_dom_sf"/>
</dbReference>
<evidence type="ECO:0000313" key="9">
    <source>
        <dbReference type="Proteomes" id="UP001431784"/>
    </source>
</evidence>
<dbReference type="SUPFAM" id="SSF55781">
    <property type="entry name" value="GAF domain-like"/>
    <property type="match status" value="1"/>
</dbReference>
<protein>
    <recommendedName>
        <fullName evidence="2">histidine kinase</fullName>
        <ecNumber evidence="2">2.7.13.3</ecNumber>
    </recommendedName>
</protein>
<dbReference type="CDD" id="cd16917">
    <property type="entry name" value="HATPase_UhpB-NarQ-NarX-like"/>
    <property type="match status" value="1"/>
</dbReference>
<accession>A0ABT5TF27</accession>
<keyword evidence="9" id="KW-1185">Reference proteome</keyword>
<gene>
    <name evidence="8" type="ORF">PUT78_21935</name>
</gene>
<evidence type="ECO:0000256" key="3">
    <source>
        <dbReference type="ARBA" id="ARBA00022679"/>
    </source>
</evidence>
<feature type="domain" description="Histidine kinase/HSP90-like ATPase" evidence="7">
    <location>
        <begin position="305"/>
        <end position="396"/>
    </location>
</feature>
<dbReference type="PANTHER" id="PTHR24421">
    <property type="entry name" value="NITRATE/NITRITE SENSOR PROTEIN NARX-RELATED"/>
    <property type="match status" value="1"/>
</dbReference>